<feature type="compositionally biased region" description="Low complexity" evidence="2">
    <location>
        <begin position="292"/>
        <end position="322"/>
    </location>
</feature>
<dbReference type="Gene3D" id="3.60.21.10">
    <property type="match status" value="1"/>
</dbReference>
<evidence type="ECO:0000313" key="4">
    <source>
        <dbReference type="EMBL" id="PRQ05747.1"/>
    </source>
</evidence>
<dbReference type="RefSeq" id="WP_181197095.1">
    <property type="nucleotide sequence ID" value="NZ_PVNK01000005.1"/>
</dbReference>
<feature type="compositionally biased region" description="Basic and acidic residues" evidence="2">
    <location>
        <begin position="25"/>
        <end position="41"/>
    </location>
</feature>
<evidence type="ECO:0000313" key="5">
    <source>
        <dbReference type="Proteomes" id="UP000237968"/>
    </source>
</evidence>
<evidence type="ECO:0000256" key="1">
    <source>
        <dbReference type="ARBA" id="ARBA00005662"/>
    </source>
</evidence>
<gene>
    <name evidence="4" type="primary">capA_1</name>
    <name evidence="4" type="ORF">ENSA5_00670</name>
</gene>
<dbReference type="SMART" id="SM00854">
    <property type="entry name" value="PGA_cap"/>
    <property type="match status" value="1"/>
</dbReference>
<name>A0A2S9YKV3_9BACT</name>
<proteinExistence type="inferred from homology"/>
<dbReference type="Pfam" id="PF09587">
    <property type="entry name" value="PGA_cap"/>
    <property type="match status" value="1"/>
</dbReference>
<feature type="region of interest" description="Disordered" evidence="2">
    <location>
        <begin position="1"/>
        <end position="41"/>
    </location>
</feature>
<keyword evidence="5" id="KW-1185">Reference proteome</keyword>
<dbReference type="SUPFAM" id="SSF56300">
    <property type="entry name" value="Metallo-dependent phosphatases"/>
    <property type="match status" value="1"/>
</dbReference>
<evidence type="ECO:0000259" key="3">
    <source>
        <dbReference type="SMART" id="SM00854"/>
    </source>
</evidence>
<reference evidence="4 5" key="1">
    <citation type="submission" date="2018-03" db="EMBL/GenBank/DDBJ databases">
        <title>Draft Genome Sequences of the Obligatory Marine Myxobacteria Enhygromyxa salina SWB005.</title>
        <authorList>
            <person name="Poehlein A."/>
            <person name="Moghaddam J.A."/>
            <person name="Harms H."/>
            <person name="Alanjari M."/>
            <person name="Koenig G.M."/>
            <person name="Daniel R."/>
            <person name="Schaeberle T.F."/>
        </authorList>
    </citation>
    <scope>NUCLEOTIDE SEQUENCE [LARGE SCALE GENOMIC DNA]</scope>
    <source>
        <strain evidence="4 5">SWB005</strain>
    </source>
</reference>
<dbReference type="PANTHER" id="PTHR33393:SF13">
    <property type="entry name" value="PGA BIOSYNTHESIS PROTEIN CAPA"/>
    <property type="match status" value="1"/>
</dbReference>
<dbReference type="PANTHER" id="PTHR33393">
    <property type="entry name" value="POLYGLUTAMINE SYNTHESIS ACCESSORY PROTEIN RV0574C-RELATED"/>
    <property type="match status" value="1"/>
</dbReference>
<feature type="domain" description="Capsule synthesis protein CapA" evidence="3">
    <location>
        <begin position="47"/>
        <end position="275"/>
    </location>
</feature>
<dbReference type="EMBL" id="PVNK01000005">
    <property type="protein sequence ID" value="PRQ05747.1"/>
    <property type="molecule type" value="Genomic_DNA"/>
</dbReference>
<dbReference type="InterPro" id="IPR029052">
    <property type="entry name" value="Metallo-depent_PP-like"/>
</dbReference>
<protein>
    <submittedName>
        <fullName evidence="4">Capsule biosynthesis protein CapA</fullName>
    </submittedName>
</protein>
<dbReference type="InterPro" id="IPR052169">
    <property type="entry name" value="CW_Biosynth-Accessory"/>
</dbReference>
<comment type="similarity">
    <text evidence="1">Belongs to the CapA family.</text>
</comment>
<dbReference type="InterPro" id="IPR019079">
    <property type="entry name" value="Capsule_synth_CapA"/>
</dbReference>
<organism evidence="4 5">
    <name type="scientific">Enhygromyxa salina</name>
    <dbReference type="NCBI Taxonomy" id="215803"/>
    <lineage>
        <taxon>Bacteria</taxon>
        <taxon>Pseudomonadati</taxon>
        <taxon>Myxococcota</taxon>
        <taxon>Polyangia</taxon>
        <taxon>Nannocystales</taxon>
        <taxon>Nannocystaceae</taxon>
        <taxon>Enhygromyxa</taxon>
    </lineage>
</organism>
<comment type="caution">
    <text evidence="4">The sequence shown here is derived from an EMBL/GenBank/DDBJ whole genome shotgun (WGS) entry which is preliminary data.</text>
</comment>
<accession>A0A2S9YKV3</accession>
<feature type="region of interest" description="Disordered" evidence="2">
    <location>
        <begin position="268"/>
        <end position="322"/>
    </location>
</feature>
<evidence type="ECO:0000256" key="2">
    <source>
        <dbReference type="SAM" id="MobiDB-lite"/>
    </source>
</evidence>
<dbReference type="AlphaFoldDB" id="A0A2S9YKV3"/>
<dbReference type="Proteomes" id="UP000237968">
    <property type="component" value="Unassembled WGS sequence"/>
</dbReference>
<sequence>MDQQAPTHLAPATVEPSVEAGVSDAGEHSDAREREPGPRIERRPELELTFVGDVVLGRYLEHRGDEVFVELYAPEADPFAAVAPLLAADVVIGNLESPVMFNLPARSPSTRVYRLAGSAAHMAQLQRGGFTAMSLANNHFFDLGVDGQLEGPQVLADAGLLPIGASRVEPPLLRVETLEVQGWRLGFLAFATLRNHWGEPDGPQLPFVTLGQIREQAPALVAAARAEHDLLIVVAHWGTEYASEVRNALRLTARTLVESGVDLVIGHHPHAPASSRPGCTRCTSPAPRAGTRSPPSADAASRSAGGSQSCPSPTARASSARRPARISWSPACALAKLINARAPKVMNY</sequence>